<dbReference type="InterPro" id="IPR023772">
    <property type="entry name" value="DNA-bd_HTH_TetR-type_CS"/>
</dbReference>
<accession>A0ABW4T0U0</accession>
<dbReference type="Gene3D" id="1.10.10.60">
    <property type="entry name" value="Homeodomain-like"/>
    <property type="match status" value="1"/>
</dbReference>
<evidence type="ECO:0000256" key="2">
    <source>
        <dbReference type="PROSITE-ProRule" id="PRU00335"/>
    </source>
</evidence>
<proteinExistence type="predicted"/>
<dbReference type="SUPFAM" id="SSF46689">
    <property type="entry name" value="Homeodomain-like"/>
    <property type="match status" value="1"/>
</dbReference>
<dbReference type="InterPro" id="IPR009057">
    <property type="entry name" value="Homeodomain-like_sf"/>
</dbReference>
<feature type="DNA-binding region" description="H-T-H motif" evidence="2">
    <location>
        <begin position="24"/>
        <end position="43"/>
    </location>
</feature>
<dbReference type="RefSeq" id="WP_379574530.1">
    <property type="nucleotide sequence ID" value="NZ_JBHUFV010000033.1"/>
</dbReference>
<dbReference type="Gene3D" id="1.10.357.10">
    <property type="entry name" value="Tetracycline Repressor, domain 2"/>
    <property type="match status" value="1"/>
</dbReference>
<evidence type="ECO:0000256" key="1">
    <source>
        <dbReference type="ARBA" id="ARBA00023125"/>
    </source>
</evidence>
<dbReference type="InterPro" id="IPR001647">
    <property type="entry name" value="HTH_TetR"/>
</dbReference>
<dbReference type="PANTHER" id="PTHR30055:SF219">
    <property type="entry name" value="TRANSCRIPTIONAL REGULATORY PROTEIN"/>
    <property type="match status" value="1"/>
</dbReference>
<keyword evidence="5" id="KW-1185">Reference proteome</keyword>
<protein>
    <submittedName>
        <fullName evidence="4">TetR/AcrR family transcriptional regulator</fullName>
    </submittedName>
</protein>
<organism evidence="4 5">
    <name type="scientific">Nonomuraea mangrovi</name>
    <dbReference type="NCBI Taxonomy" id="2316207"/>
    <lineage>
        <taxon>Bacteria</taxon>
        <taxon>Bacillati</taxon>
        <taxon>Actinomycetota</taxon>
        <taxon>Actinomycetes</taxon>
        <taxon>Streptosporangiales</taxon>
        <taxon>Streptosporangiaceae</taxon>
        <taxon>Nonomuraea</taxon>
    </lineage>
</organism>
<comment type="caution">
    <text evidence="4">The sequence shown here is derived from an EMBL/GenBank/DDBJ whole genome shotgun (WGS) entry which is preliminary data.</text>
</comment>
<dbReference type="EMBL" id="JBHUFV010000033">
    <property type="protein sequence ID" value="MFD1934481.1"/>
    <property type="molecule type" value="Genomic_DNA"/>
</dbReference>
<keyword evidence="1 2" id="KW-0238">DNA-binding</keyword>
<name>A0ABW4T0U0_9ACTN</name>
<dbReference type="PROSITE" id="PS50977">
    <property type="entry name" value="HTH_TETR_2"/>
    <property type="match status" value="1"/>
</dbReference>
<dbReference type="Pfam" id="PF00440">
    <property type="entry name" value="TetR_N"/>
    <property type="match status" value="1"/>
</dbReference>
<reference evidence="5" key="1">
    <citation type="journal article" date="2019" name="Int. J. Syst. Evol. Microbiol.">
        <title>The Global Catalogue of Microorganisms (GCM) 10K type strain sequencing project: providing services to taxonomists for standard genome sequencing and annotation.</title>
        <authorList>
            <consortium name="The Broad Institute Genomics Platform"/>
            <consortium name="The Broad Institute Genome Sequencing Center for Infectious Disease"/>
            <person name="Wu L."/>
            <person name="Ma J."/>
        </authorList>
    </citation>
    <scope>NUCLEOTIDE SEQUENCE [LARGE SCALE GENOMIC DNA]</scope>
    <source>
        <strain evidence="5">ICMP 6774ER</strain>
    </source>
</reference>
<evidence type="ECO:0000313" key="4">
    <source>
        <dbReference type="EMBL" id="MFD1934481.1"/>
    </source>
</evidence>
<dbReference type="InterPro" id="IPR050109">
    <property type="entry name" value="HTH-type_TetR-like_transc_reg"/>
</dbReference>
<dbReference type="PANTHER" id="PTHR30055">
    <property type="entry name" value="HTH-TYPE TRANSCRIPTIONAL REGULATOR RUTR"/>
    <property type="match status" value="1"/>
</dbReference>
<gene>
    <name evidence="4" type="ORF">ACFSKW_23720</name>
</gene>
<dbReference type="PRINTS" id="PR00455">
    <property type="entry name" value="HTHTETR"/>
</dbReference>
<dbReference type="PROSITE" id="PS01081">
    <property type="entry name" value="HTH_TETR_1"/>
    <property type="match status" value="1"/>
</dbReference>
<feature type="domain" description="HTH tetR-type" evidence="3">
    <location>
        <begin position="1"/>
        <end position="61"/>
    </location>
</feature>
<evidence type="ECO:0000313" key="5">
    <source>
        <dbReference type="Proteomes" id="UP001597368"/>
    </source>
</evidence>
<evidence type="ECO:0000259" key="3">
    <source>
        <dbReference type="PROSITE" id="PS50977"/>
    </source>
</evidence>
<dbReference type="Proteomes" id="UP001597368">
    <property type="component" value="Unassembled WGS sequence"/>
</dbReference>
<sequence>MSQVETILRAATQLFAALGYDGTTTRQIAEAAGLNIATVNYHVGGKRELYLAVMKRAHEAERAMLERAVADTEGMGLADRVHLIADRYLDFYVDNPEVSALWLHRWLLDASDVTELEREYIRPLLTLVGEATGADSEMAMWTVVWCVNGFVRGGILDDKGVRRGADDRAALRRFRAYLHEVLHRALNLPGVPP</sequence>